<keyword evidence="3" id="KW-1185">Reference proteome</keyword>
<name>A0A2H3C3I6_9AGAR</name>
<dbReference type="Pfam" id="PF08240">
    <property type="entry name" value="ADH_N"/>
    <property type="match status" value="1"/>
</dbReference>
<gene>
    <name evidence="2" type="ORF">ARMSODRAFT_948267</name>
</gene>
<dbReference type="Pfam" id="PF00107">
    <property type="entry name" value="ADH_zinc_N"/>
    <property type="match status" value="1"/>
</dbReference>
<dbReference type="STRING" id="1076256.A0A2H3C3I6"/>
<dbReference type="Proteomes" id="UP000218334">
    <property type="component" value="Unassembled WGS sequence"/>
</dbReference>
<dbReference type="Gene3D" id="3.40.50.720">
    <property type="entry name" value="NAD(P)-binding Rossmann-like Domain"/>
    <property type="match status" value="1"/>
</dbReference>
<dbReference type="PANTHER" id="PTHR45348">
    <property type="entry name" value="HYPOTHETICAL OXIDOREDUCTASE (EUROFUNG)"/>
    <property type="match status" value="1"/>
</dbReference>
<reference evidence="3" key="1">
    <citation type="journal article" date="2017" name="Nat. Ecol. Evol.">
        <title>Genome expansion and lineage-specific genetic innovations in the forest pathogenic fungi Armillaria.</title>
        <authorList>
            <person name="Sipos G."/>
            <person name="Prasanna A.N."/>
            <person name="Walter M.C."/>
            <person name="O'Connor E."/>
            <person name="Balint B."/>
            <person name="Krizsan K."/>
            <person name="Kiss B."/>
            <person name="Hess J."/>
            <person name="Varga T."/>
            <person name="Slot J."/>
            <person name="Riley R."/>
            <person name="Boka B."/>
            <person name="Rigling D."/>
            <person name="Barry K."/>
            <person name="Lee J."/>
            <person name="Mihaltcheva S."/>
            <person name="LaButti K."/>
            <person name="Lipzen A."/>
            <person name="Waldron R."/>
            <person name="Moloney N.M."/>
            <person name="Sperisen C."/>
            <person name="Kredics L."/>
            <person name="Vagvoelgyi C."/>
            <person name="Patrignani A."/>
            <person name="Fitzpatrick D."/>
            <person name="Nagy I."/>
            <person name="Doyle S."/>
            <person name="Anderson J.B."/>
            <person name="Grigoriev I.V."/>
            <person name="Gueldener U."/>
            <person name="Muensterkoetter M."/>
            <person name="Nagy L.G."/>
        </authorList>
    </citation>
    <scope>NUCLEOTIDE SEQUENCE [LARGE SCALE GENOMIC DNA]</scope>
    <source>
        <strain evidence="3">28-4</strain>
    </source>
</reference>
<feature type="domain" description="Enoyl reductase (ER)" evidence="1">
    <location>
        <begin position="13"/>
        <end position="359"/>
    </location>
</feature>
<protein>
    <submittedName>
        <fullName evidence="2">GroES-like protein</fullName>
    </submittedName>
</protein>
<dbReference type="SUPFAM" id="SSF51735">
    <property type="entry name" value="NAD(P)-binding Rossmann-fold domains"/>
    <property type="match status" value="1"/>
</dbReference>
<proteinExistence type="predicted"/>
<organism evidence="2 3">
    <name type="scientific">Armillaria solidipes</name>
    <dbReference type="NCBI Taxonomy" id="1076256"/>
    <lineage>
        <taxon>Eukaryota</taxon>
        <taxon>Fungi</taxon>
        <taxon>Dikarya</taxon>
        <taxon>Basidiomycota</taxon>
        <taxon>Agaricomycotina</taxon>
        <taxon>Agaricomycetes</taxon>
        <taxon>Agaricomycetidae</taxon>
        <taxon>Agaricales</taxon>
        <taxon>Marasmiineae</taxon>
        <taxon>Physalacriaceae</taxon>
        <taxon>Armillaria</taxon>
    </lineage>
</organism>
<dbReference type="GO" id="GO:0016651">
    <property type="term" value="F:oxidoreductase activity, acting on NAD(P)H"/>
    <property type="evidence" value="ECO:0007669"/>
    <property type="project" value="InterPro"/>
</dbReference>
<dbReference type="SMART" id="SM00829">
    <property type="entry name" value="PKS_ER"/>
    <property type="match status" value="1"/>
</dbReference>
<dbReference type="EMBL" id="KZ293416">
    <property type="protein sequence ID" value="PBK76460.1"/>
    <property type="molecule type" value="Genomic_DNA"/>
</dbReference>
<evidence type="ECO:0000313" key="3">
    <source>
        <dbReference type="Proteomes" id="UP000218334"/>
    </source>
</evidence>
<dbReference type="Gene3D" id="3.90.180.10">
    <property type="entry name" value="Medium-chain alcohol dehydrogenases, catalytic domain"/>
    <property type="match status" value="1"/>
</dbReference>
<evidence type="ECO:0000313" key="2">
    <source>
        <dbReference type="EMBL" id="PBK76460.1"/>
    </source>
</evidence>
<evidence type="ECO:0000259" key="1">
    <source>
        <dbReference type="SMART" id="SM00829"/>
    </source>
</evidence>
<dbReference type="AlphaFoldDB" id="A0A2H3C3I6"/>
<sequence length="363" mass="38783">MSTHVAIAAIAKGHFDEIHVPTEKPQHGEVLLKVEYASMVAFDTYITDLGYATDTFPVVLGSNAAGTVVELGPGVDDLKIGDRVTAFAYQGSRSKAMQEYSIQSRTVCAKVPDSMPLAAAATIPDHFVTAFHTLFNKLGLGLPVPKTFRSLESPPLSSAPILIYGAGSTTGQHAIQLLHAAGYKNIIVTASPKHHGYLASLGATATIDYRSPSLAEDVAKAAGGNGKVVLAVDCITAEGTIAEVAKVISQTGTVALLLPIKEGNNVRGEGDTPMYMSIPEGRNPFPKSVNVHGVRTFLYQEDAFQKENVMPRVLPELLEKGIIQPNRVHLLDQGTFKERVAVGLDLLRHNKVSGEKLVVKIEV</sequence>
<dbReference type="PANTHER" id="PTHR45348:SF3">
    <property type="entry name" value="ENOYL REDUCTASE (ER) DOMAIN-CONTAINING PROTEIN"/>
    <property type="match status" value="1"/>
</dbReference>
<dbReference type="InterPro" id="IPR020843">
    <property type="entry name" value="ER"/>
</dbReference>
<dbReference type="InterPro" id="IPR013149">
    <property type="entry name" value="ADH-like_C"/>
</dbReference>
<dbReference type="CDD" id="cd08249">
    <property type="entry name" value="enoyl_reductase_like"/>
    <property type="match status" value="1"/>
</dbReference>
<dbReference type="InterPro" id="IPR013154">
    <property type="entry name" value="ADH-like_N"/>
</dbReference>
<dbReference type="InterPro" id="IPR011032">
    <property type="entry name" value="GroES-like_sf"/>
</dbReference>
<accession>A0A2H3C3I6</accession>
<dbReference type="SUPFAM" id="SSF50129">
    <property type="entry name" value="GroES-like"/>
    <property type="match status" value="1"/>
</dbReference>
<dbReference type="InterPro" id="IPR047122">
    <property type="entry name" value="Trans-enoyl_RdTase-like"/>
</dbReference>
<dbReference type="InterPro" id="IPR036291">
    <property type="entry name" value="NAD(P)-bd_dom_sf"/>
</dbReference>